<dbReference type="AlphaFoldDB" id="A0A9P6TAE5"/>
<keyword evidence="1" id="KW-1133">Transmembrane helix</keyword>
<accession>A0A9P6TAE5</accession>
<dbReference type="EMBL" id="MU167282">
    <property type="protein sequence ID" value="KAG0145101.1"/>
    <property type="molecule type" value="Genomic_DNA"/>
</dbReference>
<protein>
    <submittedName>
        <fullName evidence="2">Uncharacterized protein</fullName>
    </submittedName>
</protein>
<dbReference type="Proteomes" id="UP000886653">
    <property type="component" value="Unassembled WGS sequence"/>
</dbReference>
<keyword evidence="1" id="KW-0472">Membrane</keyword>
<feature type="transmembrane region" description="Helical" evidence="1">
    <location>
        <begin position="57"/>
        <end position="79"/>
    </location>
</feature>
<proteinExistence type="predicted"/>
<evidence type="ECO:0000313" key="3">
    <source>
        <dbReference type="Proteomes" id="UP000886653"/>
    </source>
</evidence>
<organism evidence="2 3">
    <name type="scientific">Cronartium quercuum f. sp. fusiforme G11</name>
    <dbReference type="NCBI Taxonomy" id="708437"/>
    <lineage>
        <taxon>Eukaryota</taxon>
        <taxon>Fungi</taxon>
        <taxon>Dikarya</taxon>
        <taxon>Basidiomycota</taxon>
        <taxon>Pucciniomycotina</taxon>
        <taxon>Pucciniomycetes</taxon>
        <taxon>Pucciniales</taxon>
        <taxon>Coleosporiaceae</taxon>
        <taxon>Cronartium</taxon>
    </lineage>
</organism>
<keyword evidence="3" id="KW-1185">Reference proteome</keyword>
<evidence type="ECO:0000313" key="2">
    <source>
        <dbReference type="EMBL" id="KAG0145101.1"/>
    </source>
</evidence>
<sequence>MWGCLLLISIIILFTISFKTPSHLLFFYSLVVGQVELFMYFIILVFVLQAPSSPIKLFFFFIAISQVFGSSFGWCYIIIGDGWIYHTLQF</sequence>
<reference evidence="2" key="1">
    <citation type="submission" date="2013-11" db="EMBL/GenBank/DDBJ databases">
        <title>Genome sequence of the fusiform rust pathogen reveals effectors for host alternation and coevolution with pine.</title>
        <authorList>
            <consortium name="DOE Joint Genome Institute"/>
            <person name="Smith K."/>
            <person name="Pendleton A."/>
            <person name="Kubisiak T."/>
            <person name="Anderson C."/>
            <person name="Salamov A."/>
            <person name="Aerts A."/>
            <person name="Riley R."/>
            <person name="Clum A."/>
            <person name="Lindquist E."/>
            <person name="Ence D."/>
            <person name="Campbell M."/>
            <person name="Kronenberg Z."/>
            <person name="Feau N."/>
            <person name="Dhillon B."/>
            <person name="Hamelin R."/>
            <person name="Burleigh J."/>
            <person name="Smith J."/>
            <person name="Yandell M."/>
            <person name="Nelson C."/>
            <person name="Grigoriev I."/>
            <person name="Davis J."/>
        </authorList>
    </citation>
    <scope>NUCLEOTIDE SEQUENCE</scope>
    <source>
        <strain evidence="2">G11</strain>
    </source>
</reference>
<comment type="caution">
    <text evidence="2">The sequence shown here is derived from an EMBL/GenBank/DDBJ whole genome shotgun (WGS) entry which is preliminary data.</text>
</comment>
<evidence type="ECO:0000256" key="1">
    <source>
        <dbReference type="SAM" id="Phobius"/>
    </source>
</evidence>
<name>A0A9P6TAE5_9BASI</name>
<keyword evidence="1" id="KW-0812">Transmembrane</keyword>
<gene>
    <name evidence="2" type="ORF">CROQUDRAFT_586678</name>
</gene>
<feature type="transmembrane region" description="Helical" evidence="1">
    <location>
        <begin position="27"/>
        <end position="48"/>
    </location>
</feature>